<feature type="binding site" evidence="11">
    <location>
        <position position="269"/>
    </location>
    <ligand>
        <name>pyridoxal 5'-phosphate</name>
        <dbReference type="ChEBI" id="CHEBI:597326"/>
    </ligand>
</feature>
<evidence type="ECO:0000256" key="12">
    <source>
        <dbReference type="PIRSR" id="PIRSR605856-51"/>
    </source>
</evidence>
<evidence type="ECO:0000256" key="11">
    <source>
        <dbReference type="PIRSR" id="PIRSR605856-50"/>
    </source>
</evidence>
<evidence type="ECO:0000256" key="7">
    <source>
        <dbReference type="ARBA" id="ARBA00022679"/>
    </source>
</evidence>
<dbReference type="PROSITE" id="PS00901">
    <property type="entry name" value="CYS_SYNTHASE"/>
    <property type="match status" value="1"/>
</dbReference>
<dbReference type="EC" id="2.5.1.47" evidence="4 13"/>
<feature type="binding site" evidence="11">
    <location>
        <begin position="181"/>
        <end position="185"/>
    </location>
    <ligand>
        <name>pyridoxal 5'-phosphate</name>
        <dbReference type="ChEBI" id="CHEBI:597326"/>
    </ligand>
</feature>
<dbReference type="Proteomes" id="UP000824214">
    <property type="component" value="Unassembled WGS sequence"/>
</dbReference>
<name>A0A9D2LZ87_9FIRM</name>
<comment type="catalytic activity">
    <reaction evidence="10 13">
        <text>O-acetyl-L-serine + hydrogen sulfide = L-cysteine + acetate</text>
        <dbReference type="Rhea" id="RHEA:14829"/>
        <dbReference type="ChEBI" id="CHEBI:29919"/>
        <dbReference type="ChEBI" id="CHEBI:30089"/>
        <dbReference type="ChEBI" id="CHEBI:35235"/>
        <dbReference type="ChEBI" id="CHEBI:58340"/>
        <dbReference type="EC" id="2.5.1.47"/>
    </reaction>
</comment>
<comment type="pathway">
    <text evidence="2">Amino-acid biosynthesis; L-cysteine biosynthesis; L-cysteine from L-serine: step 2/2.</text>
</comment>
<gene>
    <name evidence="15" type="primary">cysK</name>
    <name evidence="15" type="ORF">H9942_07750</name>
</gene>
<dbReference type="NCBIfam" id="TIGR01136">
    <property type="entry name" value="cysKM"/>
    <property type="match status" value="1"/>
</dbReference>
<dbReference type="InterPro" id="IPR005859">
    <property type="entry name" value="CysK"/>
</dbReference>
<evidence type="ECO:0000256" key="4">
    <source>
        <dbReference type="ARBA" id="ARBA00012681"/>
    </source>
</evidence>
<reference evidence="15" key="1">
    <citation type="journal article" date="2021" name="PeerJ">
        <title>Extensive microbial diversity within the chicken gut microbiome revealed by metagenomics and culture.</title>
        <authorList>
            <person name="Gilroy R."/>
            <person name="Ravi A."/>
            <person name="Getino M."/>
            <person name="Pursley I."/>
            <person name="Horton D.L."/>
            <person name="Alikhan N.F."/>
            <person name="Baker D."/>
            <person name="Gharbi K."/>
            <person name="Hall N."/>
            <person name="Watson M."/>
            <person name="Adriaenssens E.M."/>
            <person name="Foster-Nyarko E."/>
            <person name="Jarju S."/>
            <person name="Secka A."/>
            <person name="Antonio M."/>
            <person name="Oren A."/>
            <person name="Chaudhuri R.R."/>
            <person name="La Ragione R."/>
            <person name="Hildebrand F."/>
            <person name="Pallen M.J."/>
        </authorList>
    </citation>
    <scope>NUCLEOTIDE SEQUENCE</scope>
    <source>
        <strain evidence="15">ChiBcolR8-3208</strain>
    </source>
</reference>
<evidence type="ECO:0000259" key="14">
    <source>
        <dbReference type="Pfam" id="PF00291"/>
    </source>
</evidence>
<evidence type="ECO:0000256" key="10">
    <source>
        <dbReference type="ARBA" id="ARBA00047931"/>
    </source>
</evidence>
<dbReference type="FunFam" id="3.40.50.1100:FF:000118">
    <property type="entry name" value="Related to CYS4-cystathionine beta-synthase"/>
    <property type="match status" value="1"/>
</dbReference>
<accession>A0A9D2LZ87</accession>
<dbReference type="InterPro" id="IPR001216">
    <property type="entry name" value="P-phosphate_BS"/>
</dbReference>
<comment type="cofactor">
    <cofactor evidence="1 11 13">
        <name>pyridoxal 5'-phosphate</name>
        <dbReference type="ChEBI" id="CHEBI:597326"/>
    </cofactor>
</comment>
<comment type="caution">
    <text evidence="15">The sequence shown here is derived from an EMBL/GenBank/DDBJ whole genome shotgun (WGS) entry which is preliminary data.</text>
</comment>
<evidence type="ECO:0000256" key="3">
    <source>
        <dbReference type="ARBA" id="ARBA00007103"/>
    </source>
</evidence>
<evidence type="ECO:0000256" key="1">
    <source>
        <dbReference type="ARBA" id="ARBA00001933"/>
    </source>
</evidence>
<feature type="binding site" evidence="11">
    <location>
        <position position="77"/>
    </location>
    <ligand>
        <name>pyridoxal 5'-phosphate</name>
        <dbReference type="ChEBI" id="CHEBI:597326"/>
    </ligand>
</feature>
<comment type="similarity">
    <text evidence="3 13">Belongs to the cysteine synthase/cystathionine beta-synthase family.</text>
</comment>
<keyword evidence="9 13" id="KW-0198">Cysteine biosynthesis</keyword>
<keyword evidence="8 11" id="KW-0663">Pyridoxal phosphate</keyword>
<dbReference type="Pfam" id="PF00291">
    <property type="entry name" value="PALP"/>
    <property type="match status" value="1"/>
</dbReference>
<dbReference type="EMBL" id="DWXZ01000165">
    <property type="protein sequence ID" value="HJB37944.1"/>
    <property type="molecule type" value="Genomic_DNA"/>
</dbReference>
<evidence type="ECO:0000256" key="5">
    <source>
        <dbReference type="ARBA" id="ARBA00019371"/>
    </source>
</evidence>
<proteinExistence type="inferred from homology"/>
<dbReference type="Gene3D" id="3.40.50.1100">
    <property type="match status" value="2"/>
</dbReference>
<evidence type="ECO:0000256" key="9">
    <source>
        <dbReference type="ARBA" id="ARBA00023192"/>
    </source>
</evidence>
<evidence type="ECO:0000256" key="6">
    <source>
        <dbReference type="ARBA" id="ARBA00022605"/>
    </source>
</evidence>
<dbReference type="CDD" id="cd01561">
    <property type="entry name" value="CBS_like"/>
    <property type="match status" value="1"/>
</dbReference>
<reference evidence="15" key="2">
    <citation type="submission" date="2021-04" db="EMBL/GenBank/DDBJ databases">
        <authorList>
            <person name="Gilroy R."/>
        </authorList>
    </citation>
    <scope>NUCLEOTIDE SEQUENCE</scope>
    <source>
        <strain evidence="15">ChiBcolR8-3208</strain>
    </source>
</reference>
<protein>
    <recommendedName>
        <fullName evidence="5 13">Cysteine synthase</fullName>
        <ecNumber evidence="4 13">2.5.1.47</ecNumber>
    </recommendedName>
</protein>
<dbReference type="InterPro" id="IPR001926">
    <property type="entry name" value="TrpB-like_PALP"/>
</dbReference>
<evidence type="ECO:0000256" key="2">
    <source>
        <dbReference type="ARBA" id="ARBA00004962"/>
    </source>
</evidence>
<dbReference type="InterPro" id="IPR036052">
    <property type="entry name" value="TrpB-like_PALP_sf"/>
</dbReference>
<dbReference type="GO" id="GO:0004124">
    <property type="term" value="F:cysteine synthase activity"/>
    <property type="evidence" value="ECO:0007669"/>
    <property type="project" value="UniProtKB-UniRule"/>
</dbReference>
<evidence type="ECO:0000313" key="15">
    <source>
        <dbReference type="EMBL" id="HJB37944.1"/>
    </source>
</evidence>
<dbReference type="SUPFAM" id="SSF53686">
    <property type="entry name" value="Tryptophan synthase beta subunit-like PLP-dependent enzymes"/>
    <property type="match status" value="1"/>
</dbReference>
<dbReference type="NCBIfam" id="TIGR01139">
    <property type="entry name" value="cysK"/>
    <property type="match status" value="1"/>
</dbReference>
<evidence type="ECO:0000256" key="8">
    <source>
        <dbReference type="ARBA" id="ARBA00022898"/>
    </source>
</evidence>
<evidence type="ECO:0000313" key="16">
    <source>
        <dbReference type="Proteomes" id="UP000824214"/>
    </source>
</evidence>
<keyword evidence="6 13" id="KW-0028">Amino-acid biosynthesis</keyword>
<dbReference type="AlphaFoldDB" id="A0A9D2LZ87"/>
<dbReference type="InterPro" id="IPR050214">
    <property type="entry name" value="Cys_Synth/Cystath_Beta-Synth"/>
</dbReference>
<dbReference type="PANTHER" id="PTHR10314">
    <property type="entry name" value="CYSTATHIONINE BETA-SYNTHASE"/>
    <property type="match status" value="1"/>
</dbReference>
<sequence>MEQIVKDITGLVGGTPLLEAARFGQARGLSARLLCKLEYLNPTGSVKDRAALWMLEAAEREGRLAPGATIIEPTSGNTGIGLAAIGASRGYRVILTMPETMSRERRDLLKAYGAQIVLTPGDKGMDGAMQKAAELAASLPGSFIPGQFENPHNAQAHYESTGPELWEQAGGALDAFVAGIGTGGTLTGTGRFLREKNPDIALVGVEPAGSPVLTQGKAGPHGLQGIGAGFVPQVLDTGLYDEILPCTEEDAYAAARELARTEGILVGISSGAALWAACQVAARPAYQGKTVAVLLPDTGDRYLSTPLFGE</sequence>
<dbReference type="GO" id="GO:0006535">
    <property type="term" value="P:cysteine biosynthetic process from serine"/>
    <property type="evidence" value="ECO:0007669"/>
    <property type="project" value="UniProtKB-UniRule"/>
</dbReference>
<dbReference type="FunFam" id="3.40.50.1100:FF:000003">
    <property type="entry name" value="Cystathionine beta-synthase"/>
    <property type="match status" value="1"/>
</dbReference>
<keyword evidence="7 13" id="KW-0808">Transferase</keyword>
<evidence type="ECO:0000256" key="13">
    <source>
        <dbReference type="RuleBase" id="RU003985"/>
    </source>
</evidence>
<dbReference type="InterPro" id="IPR005856">
    <property type="entry name" value="Cys_synth"/>
</dbReference>
<organism evidence="15 16">
    <name type="scientific">Candidatus Acutalibacter ornithocaccae</name>
    <dbReference type="NCBI Taxonomy" id="2838416"/>
    <lineage>
        <taxon>Bacteria</taxon>
        <taxon>Bacillati</taxon>
        <taxon>Bacillota</taxon>
        <taxon>Clostridia</taxon>
        <taxon>Eubacteriales</taxon>
        <taxon>Acutalibacteraceae</taxon>
        <taxon>Acutalibacter</taxon>
    </lineage>
</organism>
<feature type="modified residue" description="N6-(pyridoxal phosphate)lysine" evidence="12">
    <location>
        <position position="47"/>
    </location>
</feature>
<feature type="domain" description="Tryptophan synthase beta chain-like PALP" evidence="14">
    <location>
        <begin position="8"/>
        <end position="297"/>
    </location>
</feature>